<keyword evidence="7 8" id="KW-0472">Membrane</keyword>
<proteinExistence type="inferred from homology"/>
<evidence type="ECO:0000256" key="4">
    <source>
        <dbReference type="ARBA" id="ARBA00022475"/>
    </source>
</evidence>
<feature type="transmembrane region" description="Helical" evidence="8">
    <location>
        <begin position="88"/>
        <end position="112"/>
    </location>
</feature>
<evidence type="ECO:0000256" key="8">
    <source>
        <dbReference type="RuleBase" id="RU363032"/>
    </source>
</evidence>
<dbReference type="PANTHER" id="PTHR42929:SF1">
    <property type="entry name" value="INNER MEMBRANE ABC TRANSPORTER PERMEASE PROTEIN YDCU-RELATED"/>
    <property type="match status" value="1"/>
</dbReference>
<name>A0ABW9QW62_9ACTN</name>
<evidence type="ECO:0000256" key="3">
    <source>
        <dbReference type="ARBA" id="ARBA00022448"/>
    </source>
</evidence>
<evidence type="ECO:0000256" key="2">
    <source>
        <dbReference type="ARBA" id="ARBA00007069"/>
    </source>
</evidence>
<keyword evidence="6 8" id="KW-1133">Transmembrane helix</keyword>
<organism evidence="10 11">
    <name type="scientific">Acidiferrimicrobium australe</name>
    <dbReference type="NCBI Taxonomy" id="2664430"/>
    <lineage>
        <taxon>Bacteria</taxon>
        <taxon>Bacillati</taxon>
        <taxon>Actinomycetota</taxon>
        <taxon>Acidimicrobiia</taxon>
        <taxon>Acidimicrobiales</taxon>
        <taxon>Acidimicrobiaceae</taxon>
        <taxon>Acidiferrimicrobium</taxon>
    </lineage>
</organism>
<dbReference type="InterPro" id="IPR035906">
    <property type="entry name" value="MetI-like_sf"/>
</dbReference>
<reference evidence="10 11" key="1">
    <citation type="submission" date="2019-11" db="EMBL/GenBank/DDBJ databases">
        <title>Acidiferrimicrobium australis gen. nov., sp. nov., an acidophilic and obligately heterotrophic, member of the Actinobacteria that catalyses dissimilatory oxido- reduction of iron isolated from metal-rich acidic water in Chile.</title>
        <authorList>
            <person name="Gonzalez D."/>
            <person name="Huber K."/>
            <person name="Hedrich S."/>
            <person name="Rojas-Villalobos C."/>
            <person name="Quatrini R."/>
            <person name="Dinamarca M.A."/>
            <person name="Schwarz A."/>
            <person name="Canales C."/>
            <person name="Nancucheo I."/>
        </authorList>
    </citation>
    <scope>NUCLEOTIDE SEQUENCE [LARGE SCALE GENOMIC DNA]</scope>
    <source>
        <strain evidence="10 11">USS-CCA1</strain>
    </source>
</reference>
<gene>
    <name evidence="10" type="ORF">GHK86_13795</name>
</gene>
<feature type="transmembrane region" description="Helical" evidence="8">
    <location>
        <begin position="238"/>
        <end position="260"/>
    </location>
</feature>
<keyword evidence="11" id="KW-1185">Reference proteome</keyword>
<keyword evidence="4" id="KW-1003">Cell membrane</keyword>
<evidence type="ECO:0000313" key="10">
    <source>
        <dbReference type="EMBL" id="MST33785.1"/>
    </source>
</evidence>
<feature type="transmembrane region" description="Helical" evidence="8">
    <location>
        <begin position="55"/>
        <end position="76"/>
    </location>
</feature>
<sequence length="272" mass="29655">MPAGIWLLALFVVPLVVMLSLSLQSCNPATGACTLTWHWSEFPSQISLYHQQFLTSLWFAAIATAIDLVVSFPIAYWIAFRGGTHKNFFLLMLLVPFFVSFVIRTVVWQFILSDNGVVLGTLKHAHLIPQNAHVLATGGAVVAGLAYNYLPFTALPLYVALERIDHRLLEAAHDLYANRAQGFVKVILPLTGPGIFAAFLLTFVPAFGDYVNQQILGGTGDTMIGTVIQNQFLVNLDYASGAALSVVLLAVALLGIFLYARLLGSRALADYL</sequence>
<evidence type="ECO:0000259" key="9">
    <source>
        <dbReference type="PROSITE" id="PS50928"/>
    </source>
</evidence>
<dbReference type="Proteomes" id="UP000437736">
    <property type="component" value="Unassembled WGS sequence"/>
</dbReference>
<dbReference type="Gene3D" id="1.10.3720.10">
    <property type="entry name" value="MetI-like"/>
    <property type="match status" value="1"/>
</dbReference>
<feature type="domain" description="ABC transmembrane type-1" evidence="9">
    <location>
        <begin position="53"/>
        <end position="259"/>
    </location>
</feature>
<evidence type="ECO:0000256" key="5">
    <source>
        <dbReference type="ARBA" id="ARBA00022692"/>
    </source>
</evidence>
<keyword evidence="3 8" id="KW-0813">Transport</keyword>
<comment type="subcellular location">
    <subcellularLocation>
        <location evidence="1 8">Cell membrane</location>
        <topology evidence="1 8">Multi-pass membrane protein</topology>
    </subcellularLocation>
</comment>
<feature type="transmembrane region" description="Helical" evidence="8">
    <location>
        <begin position="132"/>
        <end position="161"/>
    </location>
</feature>
<dbReference type="PANTHER" id="PTHR42929">
    <property type="entry name" value="INNER MEMBRANE ABC TRANSPORTER PERMEASE PROTEIN YDCU-RELATED-RELATED"/>
    <property type="match status" value="1"/>
</dbReference>
<protein>
    <submittedName>
        <fullName evidence="10">ABC transporter permease subunit</fullName>
    </submittedName>
</protein>
<dbReference type="PROSITE" id="PS50928">
    <property type="entry name" value="ABC_TM1"/>
    <property type="match status" value="1"/>
</dbReference>
<dbReference type="SUPFAM" id="SSF161098">
    <property type="entry name" value="MetI-like"/>
    <property type="match status" value="1"/>
</dbReference>
<evidence type="ECO:0000256" key="7">
    <source>
        <dbReference type="ARBA" id="ARBA00023136"/>
    </source>
</evidence>
<comment type="similarity">
    <text evidence="2">Belongs to the binding-protein-dependent transport system permease family. CysTW subfamily.</text>
</comment>
<accession>A0ABW9QW62</accession>
<evidence type="ECO:0000313" key="11">
    <source>
        <dbReference type="Proteomes" id="UP000437736"/>
    </source>
</evidence>
<dbReference type="CDD" id="cd06261">
    <property type="entry name" value="TM_PBP2"/>
    <property type="match status" value="1"/>
</dbReference>
<dbReference type="EMBL" id="WJHE01000724">
    <property type="protein sequence ID" value="MST33785.1"/>
    <property type="molecule type" value="Genomic_DNA"/>
</dbReference>
<dbReference type="InterPro" id="IPR000515">
    <property type="entry name" value="MetI-like"/>
</dbReference>
<comment type="caution">
    <text evidence="10">The sequence shown here is derived from an EMBL/GenBank/DDBJ whole genome shotgun (WGS) entry which is preliminary data.</text>
</comment>
<keyword evidence="5 8" id="KW-0812">Transmembrane</keyword>
<evidence type="ECO:0000256" key="1">
    <source>
        <dbReference type="ARBA" id="ARBA00004651"/>
    </source>
</evidence>
<feature type="transmembrane region" description="Helical" evidence="8">
    <location>
        <begin position="182"/>
        <end position="204"/>
    </location>
</feature>
<dbReference type="Pfam" id="PF00528">
    <property type="entry name" value="BPD_transp_1"/>
    <property type="match status" value="1"/>
</dbReference>
<evidence type="ECO:0000256" key="6">
    <source>
        <dbReference type="ARBA" id="ARBA00022989"/>
    </source>
</evidence>